<dbReference type="EMBL" id="CP121208">
    <property type="protein sequence ID" value="WFM84118.1"/>
    <property type="molecule type" value="Genomic_DNA"/>
</dbReference>
<feature type="transmembrane region" description="Helical" evidence="1">
    <location>
        <begin position="90"/>
        <end position="112"/>
    </location>
</feature>
<feature type="transmembrane region" description="Helical" evidence="1">
    <location>
        <begin position="249"/>
        <end position="269"/>
    </location>
</feature>
<feature type="transmembrane region" description="Helical" evidence="1">
    <location>
        <begin position="119"/>
        <end position="141"/>
    </location>
</feature>
<organism evidence="2 3">
    <name type="scientific">Arcanobacterium canis</name>
    <dbReference type="NCBI Taxonomy" id="999183"/>
    <lineage>
        <taxon>Bacteria</taxon>
        <taxon>Bacillati</taxon>
        <taxon>Actinomycetota</taxon>
        <taxon>Actinomycetes</taxon>
        <taxon>Actinomycetales</taxon>
        <taxon>Actinomycetaceae</taxon>
        <taxon>Arcanobacterium</taxon>
    </lineage>
</organism>
<dbReference type="InterPro" id="IPR007059">
    <property type="entry name" value="DmsC"/>
</dbReference>
<dbReference type="PANTHER" id="PTHR38095:SF1">
    <property type="entry name" value="ANAEROBIC DIMETHYL SULFOXIDE REDUCTASE CHAIN YNFH"/>
    <property type="match status" value="1"/>
</dbReference>
<keyword evidence="2" id="KW-0560">Oxidoreductase</keyword>
<gene>
    <name evidence="2" type="ORF">P7079_03855</name>
</gene>
<name>A0ABY8G1P1_9ACTO</name>
<evidence type="ECO:0000313" key="3">
    <source>
        <dbReference type="Proteomes" id="UP001215216"/>
    </source>
</evidence>
<dbReference type="Pfam" id="PF04976">
    <property type="entry name" value="DmsC"/>
    <property type="match status" value="1"/>
</dbReference>
<feature type="transmembrane region" description="Helical" evidence="1">
    <location>
        <begin position="48"/>
        <end position="68"/>
    </location>
</feature>
<feature type="transmembrane region" description="Helical" evidence="1">
    <location>
        <begin position="276"/>
        <end position="294"/>
    </location>
</feature>
<feature type="transmembrane region" description="Helical" evidence="1">
    <location>
        <begin position="153"/>
        <end position="177"/>
    </location>
</feature>
<keyword evidence="3" id="KW-1185">Reference proteome</keyword>
<proteinExistence type="predicted"/>
<accession>A0ABY8G1P1</accession>
<dbReference type="Proteomes" id="UP001215216">
    <property type="component" value="Chromosome"/>
</dbReference>
<keyword evidence="1" id="KW-1133">Transmembrane helix</keyword>
<sequence length="320" mass="34527">MNVHELPMIIFTVVAQMSIGAFWALGAIQLLGRLRRISVRDVDAITDVAMYAVGPLLVAGFIAAFFHLNDPFHAIYTMNHLGSSWLSRELIFGVLFGGAGFVFALVQWFNLLSRTLRDILAGIVSLFGLGLLISMSGVYYATVTVPAWNTFAVVVFFFASALLTGPLGVAVALLVRWGKDPIASVKRSKPRELVQSQVSLVRESLQWLTGTAAVAGVVILATYPLYLLYLAQTNNATRHVAQEISGPFLAVRLLLLGGAVVIAGVFAFARAKLSQAANVALVSLIVLALVLAFASEIMGRSLHYDGLWHAGLNTWQLIGD</sequence>
<feature type="transmembrane region" description="Helical" evidence="1">
    <location>
        <begin position="6"/>
        <end position="28"/>
    </location>
</feature>
<dbReference type="GO" id="GO:0016491">
    <property type="term" value="F:oxidoreductase activity"/>
    <property type="evidence" value="ECO:0007669"/>
    <property type="project" value="UniProtKB-KW"/>
</dbReference>
<dbReference type="EC" id="1.8.5.3" evidence="2"/>
<reference evidence="2 3" key="1">
    <citation type="submission" date="2023-03" db="EMBL/GenBank/DDBJ databases">
        <title>Complete genome of Arcanobacterium canis strain DSM 25104 isolated in 2010 from a canine otitis externa in Germany.</title>
        <authorList>
            <person name="Borowiak M."/>
            <person name="Kreitlow A."/>
            <person name="Malorny B."/>
            <person name="Laemmler C."/>
            <person name="Prenger-Berninghoff E."/>
            <person name="Ploetz M."/>
            <person name="Abdulmawjood A."/>
        </authorList>
    </citation>
    <scope>NUCLEOTIDE SEQUENCE [LARGE SCALE GENOMIC DNA]</scope>
    <source>
        <strain evidence="2 3">DSM 25104</strain>
    </source>
</reference>
<evidence type="ECO:0000313" key="2">
    <source>
        <dbReference type="EMBL" id="WFM84118.1"/>
    </source>
</evidence>
<protein>
    <submittedName>
        <fullName evidence="2">Dimethyl sulfoxide reductase anchor subunit</fullName>
        <ecNumber evidence="2">1.8.5.3</ecNumber>
    </submittedName>
</protein>
<keyword evidence="1" id="KW-0812">Transmembrane</keyword>
<dbReference type="RefSeq" id="WP_278013513.1">
    <property type="nucleotide sequence ID" value="NZ_CP121208.1"/>
</dbReference>
<feature type="transmembrane region" description="Helical" evidence="1">
    <location>
        <begin position="207"/>
        <end position="229"/>
    </location>
</feature>
<dbReference type="PANTHER" id="PTHR38095">
    <property type="entry name" value="ANAEROBIC DIMETHYL SULFOXIDE REDUCTASE CHAIN YNFH"/>
    <property type="match status" value="1"/>
</dbReference>
<evidence type="ECO:0000256" key="1">
    <source>
        <dbReference type="SAM" id="Phobius"/>
    </source>
</evidence>
<keyword evidence="1" id="KW-0472">Membrane</keyword>